<evidence type="ECO:0000313" key="2">
    <source>
        <dbReference type="EMBL" id="ROJ78702.1"/>
    </source>
</evidence>
<gene>
    <name evidence="2" type="ORF">DPX16_15227</name>
</gene>
<keyword evidence="3" id="KW-1185">Reference proteome</keyword>
<dbReference type="AlphaFoldDB" id="A0A3N0XXA8"/>
<dbReference type="Proteomes" id="UP000281406">
    <property type="component" value="Unassembled WGS sequence"/>
</dbReference>
<feature type="region of interest" description="Disordered" evidence="1">
    <location>
        <begin position="57"/>
        <end position="120"/>
    </location>
</feature>
<dbReference type="EMBL" id="RJVU01059333">
    <property type="protein sequence ID" value="ROJ78702.1"/>
    <property type="molecule type" value="Genomic_DNA"/>
</dbReference>
<accession>A0A3N0XXA8</accession>
<feature type="compositionally biased region" description="Polar residues" evidence="1">
    <location>
        <begin position="99"/>
        <end position="112"/>
    </location>
</feature>
<name>A0A3N0XXA8_ANAGA</name>
<feature type="region of interest" description="Disordered" evidence="1">
    <location>
        <begin position="1"/>
        <end position="27"/>
    </location>
</feature>
<comment type="caution">
    <text evidence="2">The sequence shown here is derived from an EMBL/GenBank/DDBJ whole genome shotgun (WGS) entry which is preliminary data.</text>
</comment>
<reference evidence="2 3" key="1">
    <citation type="submission" date="2018-10" db="EMBL/GenBank/DDBJ databases">
        <title>Genome assembly for a Yunnan-Guizhou Plateau 3E fish, Anabarilius grahami (Regan), and its evolutionary and genetic applications.</title>
        <authorList>
            <person name="Jiang W."/>
        </authorList>
    </citation>
    <scope>NUCLEOTIDE SEQUENCE [LARGE SCALE GENOMIC DNA]</scope>
    <source>
        <strain evidence="2">AG-KIZ</strain>
        <tissue evidence="2">Muscle</tissue>
    </source>
</reference>
<evidence type="ECO:0000313" key="3">
    <source>
        <dbReference type="Proteomes" id="UP000281406"/>
    </source>
</evidence>
<evidence type="ECO:0000256" key="1">
    <source>
        <dbReference type="SAM" id="MobiDB-lite"/>
    </source>
</evidence>
<proteinExistence type="predicted"/>
<organism evidence="2 3">
    <name type="scientific">Anabarilius grahami</name>
    <name type="common">Kanglang fish</name>
    <name type="synonym">Barilius grahami</name>
    <dbReference type="NCBI Taxonomy" id="495550"/>
    <lineage>
        <taxon>Eukaryota</taxon>
        <taxon>Metazoa</taxon>
        <taxon>Chordata</taxon>
        <taxon>Craniata</taxon>
        <taxon>Vertebrata</taxon>
        <taxon>Euteleostomi</taxon>
        <taxon>Actinopterygii</taxon>
        <taxon>Neopterygii</taxon>
        <taxon>Teleostei</taxon>
        <taxon>Ostariophysi</taxon>
        <taxon>Cypriniformes</taxon>
        <taxon>Xenocyprididae</taxon>
        <taxon>Xenocypridinae</taxon>
        <taxon>Xenocypridinae incertae sedis</taxon>
        <taxon>Anabarilius</taxon>
    </lineage>
</organism>
<protein>
    <submittedName>
        <fullName evidence="2">Uncharacterized protein</fullName>
    </submittedName>
</protein>
<sequence length="120" mass="12858">MQPGERTAQETSVTDANHRASAGTVQARQTLVLTVGRVGQLESQRATSHLVFLSLVPPPERPAPVSRGPSPPSPVIQLTGSSVSSSRRSAAGHKIFLNGYSQKDQRLTGQQRVTHHKSSQ</sequence>